<sequence length="380" mass="41083">MRKNGPFVLLVTAAVIFSFPFATFAASSQLITKGSTSNKVAALTFDDGADGANIHLILDVLDRYQVPATFFLTGQGTENHPHSVRDIADAGHEIGNHSYSHADFSTLNNTEIKQELNGAEAAVNHITGHTTKPLFRAPYGSVNASVLNEVGSAGYAFTIQWTIDTLDWKGLSSEQISNRIFSGIQPGAIVLMHTGAGAQGTPAALPGIIHDLEGRGYQFVTVGQLLTMREDVMIYTVKSGDTLYGIAGMYGLTVRQLAEENHILNPSVIQVGQMLTIPFSSQKFSRYTVQRGDTLYRIAVKYGVSVKEIAELNQLADVSYISVGQVLWIPSSSFLYTVKPGDTLYSLAKRFGTSVEFLAASNHIANPALIIRGSVLRIPK</sequence>
<dbReference type="RefSeq" id="WP_244709902.1">
    <property type="nucleotide sequence ID" value="NZ_CP095073.1"/>
</dbReference>
<dbReference type="PANTHER" id="PTHR10587:SF133">
    <property type="entry name" value="CHITIN DEACETYLASE 1-RELATED"/>
    <property type="match status" value="1"/>
</dbReference>
<keyword evidence="7" id="KW-1185">Reference proteome</keyword>
<dbReference type="Gene3D" id="3.10.350.10">
    <property type="entry name" value="LysM domain"/>
    <property type="match status" value="3"/>
</dbReference>
<proteinExistence type="predicted"/>
<feature type="domain" description="LysM" evidence="5">
    <location>
        <begin position="233"/>
        <end position="277"/>
    </location>
</feature>
<feature type="domain" description="NodB homology" evidence="4">
    <location>
        <begin position="39"/>
        <end position="220"/>
    </location>
</feature>
<dbReference type="InterPro" id="IPR011330">
    <property type="entry name" value="Glyco_hydro/deAcase_b/a-brl"/>
</dbReference>
<dbReference type="InterPro" id="IPR036779">
    <property type="entry name" value="LysM_dom_sf"/>
</dbReference>
<feature type="chain" id="PRO_5046210608" evidence="3">
    <location>
        <begin position="26"/>
        <end position="380"/>
    </location>
</feature>
<feature type="domain" description="LysM" evidence="5">
    <location>
        <begin position="334"/>
        <end position="378"/>
    </location>
</feature>
<dbReference type="Proteomes" id="UP000831787">
    <property type="component" value="Chromosome"/>
</dbReference>
<dbReference type="PROSITE" id="PS51782">
    <property type="entry name" value="LYSM"/>
    <property type="match status" value="3"/>
</dbReference>
<dbReference type="PANTHER" id="PTHR10587">
    <property type="entry name" value="GLYCOSYL TRANSFERASE-RELATED"/>
    <property type="match status" value="1"/>
</dbReference>
<name>A0ABY4EJ37_9BACI</name>
<keyword evidence="2" id="KW-0378">Hydrolase</keyword>
<evidence type="ECO:0000313" key="7">
    <source>
        <dbReference type="Proteomes" id="UP000831787"/>
    </source>
</evidence>
<keyword evidence="1" id="KW-0479">Metal-binding</keyword>
<keyword evidence="3" id="KW-0732">Signal</keyword>
<evidence type="ECO:0000256" key="3">
    <source>
        <dbReference type="SAM" id="SignalP"/>
    </source>
</evidence>
<dbReference type="CDD" id="cd00118">
    <property type="entry name" value="LysM"/>
    <property type="match status" value="3"/>
</dbReference>
<evidence type="ECO:0000259" key="5">
    <source>
        <dbReference type="PROSITE" id="PS51782"/>
    </source>
</evidence>
<dbReference type="InterPro" id="IPR002509">
    <property type="entry name" value="NODB_dom"/>
</dbReference>
<dbReference type="PROSITE" id="PS51677">
    <property type="entry name" value="NODB"/>
    <property type="match status" value="1"/>
</dbReference>
<evidence type="ECO:0000259" key="4">
    <source>
        <dbReference type="PROSITE" id="PS51677"/>
    </source>
</evidence>
<dbReference type="SUPFAM" id="SSF54106">
    <property type="entry name" value="LysM domain"/>
    <property type="match status" value="3"/>
</dbReference>
<dbReference type="Pfam" id="PF01522">
    <property type="entry name" value="Polysacc_deac_1"/>
    <property type="match status" value="1"/>
</dbReference>
<evidence type="ECO:0000313" key="6">
    <source>
        <dbReference type="EMBL" id="UOQ44164.1"/>
    </source>
</evidence>
<protein>
    <submittedName>
        <fullName evidence="6">LysM peptidoglycan-binding domain-containing protein</fullName>
    </submittedName>
</protein>
<dbReference type="InterPro" id="IPR050248">
    <property type="entry name" value="Polysacc_deacetylase_ArnD"/>
</dbReference>
<dbReference type="Gene3D" id="3.20.20.370">
    <property type="entry name" value="Glycoside hydrolase/deacetylase"/>
    <property type="match status" value="1"/>
</dbReference>
<dbReference type="EMBL" id="CP095073">
    <property type="protein sequence ID" value="UOQ44164.1"/>
    <property type="molecule type" value="Genomic_DNA"/>
</dbReference>
<dbReference type="Pfam" id="PF01476">
    <property type="entry name" value="LysM"/>
    <property type="match status" value="3"/>
</dbReference>
<dbReference type="SUPFAM" id="SSF88713">
    <property type="entry name" value="Glycoside hydrolase/deacetylase"/>
    <property type="match status" value="1"/>
</dbReference>
<evidence type="ECO:0000256" key="1">
    <source>
        <dbReference type="ARBA" id="ARBA00022723"/>
    </source>
</evidence>
<organism evidence="6 7">
    <name type="scientific">Halobacillus salinarum</name>
    <dbReference type="NCBI Taxonomy" id="2932257"/>
    <lineage>
        <taxon>Bacteria</taxon>
        <taxon>Bacillati</taxon>
        <taxon>Bacillota</taxon>
        <taxon>Bacilli</taxon>
        <taxon>Bacillales</taxon>
        <taxon>Bacillaceae</taxon>
        <taxon>Halobacillus</taxon>
    </lineage>
</organism>
<evidence type="ECO:0000256" key="2">
    <source>
        <dbReference type="ARBA" id="ARBA00022801"/>
    </source>
</evidence>
<gene>
    <name evidence="6" type="ORF">MUN89_20280</name>
</gene>
<dbReference type="SMART" id="SM00257">
    <property type="entry name" value="LysM"/>
    <property type="match status" value="3"/>
</dbReference>
<dbReference type="CDD" id="cd10917">
    <property type="entry name" value="CE4_NodB_like_6s_7s"/>
    <property type="match status" value="1"/>
</dbReference>
<reference evidence="6 7" key="1">
    <citation type="submission" date="2022-04" db="EMBL/GenBank/DDBJ databases">
        <title>Halobacillus sp. isolated from saltern.</title>
        <authorList>
            <person name="Won M."/>
            <person name="Lee C.-M."/>
            <person name="Woen H.-Y."/>
            <person name="Kwon S.-W."/>
        </authorList>
    </citation>
    <scope>NUCLEOTIDE SEQUENCE [LARGE SCALE GENOMIC DNA]</scope>
    <source>
        <strain evidence="6 7">SSBR10-3</strain>
    </source>
</reference>
<accession>A0ABY4EJ37</accession>
<feature type="domain" description="LysM" evidence="5">
    <location>
        <begin position="285"/>
        <end position="329"/>
    </location>
</feature>
<feature type="signal peptide" evidence="3">
    <location>
        <begin position="1"/>
        <end position="25"/>
    </location>
</feature>
<dbReference type="InterPro" id="IPR018392">
    <property type="entry name" value="LysM"/>
</dbReference>